<sequence length="249" mass="28390">YKKIVVAVLIMLFLVALLPVVLGNDCKFMPFDCSDIYKSGQKISGIYPIYPTDDVPVWVYCQMISDGNDEDKGGWTVIQRRVDGSVNFYQPWNHYKRGFGNVESEYWLGLENMYQLTRNSKYMLRVDLEDFLGRKDFALFSSFSVGPEADGYKLHVSGFKAGGAGDSLTEHSNQKFSTFDKDQDSNATNCARQYLGGFWYKTCHAANPNGVYLWGEDSTHYAIGNIWKTWKNSFTVGMKSIIMKIRRVS</sequence>
<dbReference type="SUPFAM" id="SSF56496">
    <property type="entry name" value="Fibrinogen C-terminal domain-like"/>
    <property type="match status" value="1"/>
</dbReference>
<accession>A0A671NTA9</accession>
<name>A0A671NTA9_9TELE</name>
<dbReference type="PANTHER" id="PTHR19143">
    <property type="entry name" value="FIBRINOGEN/TENASCIN/ANGIOPOEITIN"/>
    <property type="match status" value="1"/>
</dbReference>
<evidence type="ECO:0000313" key="4">
    <source>
        <dbReference type="Ensembl" id="ENSSANP00000049521.1"/>
    </source>
</evidence>
<dbReference type="AlphaFoldDB" id="A0A671NTA9"/>
<dbReference type="Ensembl" id="ENSSANT00000052647.1">
    <property type="protein sequence ID" value="ENSSANP00000049521.1"/>
    <property type="gene ID" value="ENSSANG00000024877.1"/>
</dbReference>
<dbReference type="GO" id="GO:0005615">
    <property type="term" value="C:extracellular space"/>
    <property type="evidence" value="ECO:0007669"/>
    <property type="project" value="TreeGrafter"/>
</dbReference>
<organism evidence="4 5">
    <name type="scientific">Sinocyclocheilus anshuiensis</name>
    <dbReference type="NCBI Taxonomy" id="1608454"/>
    <lineage>
        <taxon>Eukaryota</taxon>
        <taxon>Metazoa</taxon>
        <taxon>Chordata</taxon>
        <taxon>Craniata</taxon>
        <taxon>Vertebrata</taxon>
        <taxon>Euteleostomi</taxon>
        <taxon>Actinopterygii</taxon>
        <taxon>Neopterygii</taxon>
        <taxon>Teleostei</taxon>
        <taxon>Ostariophysi</taxon>
        <taxon>Cypriniformes</taxon>
        <taxon>Cyprinidae</taxon>
        <taxon>Cyprininae</taxon>
        <taxon>Sinocyclocheilus</taxon>
    </lineage>
</organism>
<dbReference type="FunFam" id="3.90.215.10:FF:000001">
    <property type="entry name" value="Tenascin isoform 1"/>
    <property type="match status" value="1"/>
</dbReference>
<gene>
    <name evidence="4" type="primary">LOC107668686</name>
</gene>
<evidence type="ECO:0000256" key="1">
    <source>
        <dbReference type="ARBA" id="ARBA00023157"/>
    </source>
</evidence>
<evidence type="ECO:0000313" key="5">
    <source>
        <dbReference type="Proteomes" id="UP000472260"/>
    </source>
</evidence>
<feature type="chain" id="PRO_5025357397" evidence="2">
    <location>
        <begin position="24"/>
        <end position="249"/>
    </location>
</feature>
<evidence type="ECO:0000259" key="3">
    <source>
        <dbReference type="PROSITE" id="PS51406"/>
    </source>
</evidence>
<reference evidence="4" key="1">
    <citation type="submission" date="2025-08" db="UniProtKB">
        <authorList>
            <consortium name="Ensembl"/>
        </authorList>
    </citation>
    <scope>IDENTIFICATION</scope>
</reference>
<dbReference type="SMART" id="SM00186">
    <property type="entry name" value="FBG"/>
    <property type="match status" value="1"/>
</dbReference>
<keyword evidence="5" id="KW-1185">Reference proteome</keyword>
<dbReference type="Gene3D" id="3.90.215.10">
    <property type="entry name" value="Gamma Fibrinogen, chain A, domain 1"/>
    <property type="match status" value="1"/>
</dbReference>
<dbReference type="InterPro" id="IPR014716">
    <property type="entry name" value="Fibrinogen_a/b/g_C_1"/>
</dbReference>
<dbReference type="PROSITE" id="PS51406">
    <property type="entry name" value="FIBRINOGEN_C_2"/>
    <property type="match status" value="1"/>
</dbReference>
<keyword evidence="1" id="KW-1015">Disulfide bond</keyword>
<protein>
    <submittedName>
        <fullName evidence="4">Microfibril-associated glycoprotein 4-like</fullName>
    </submittedName>
</protein>
<dbReference type="PANTHER" id="PTHR19143:SF225">
    <property type="entry name" value="MICROFIBRIL-ASSOCIATED GLYCOPROTEIN 4"/>
    <property type="match status" value="1"/>
</dbReference>
<dbReference type="Proteomes" id="UP000472260">
    <property type="component" value="Unassembled WGS sequence"/>
</dbReference>
<reference evidence="4" key="2">
    <citation type="submission" date="2025-09" db="UniProtKB">
        <authorList>
            <consortium name="Ensembl"/>
        </authorList>
    </citation>
    <scope>IDENTIFICATION</scope>
</reference>
<dbReference type="InterPro" id="IPR050373">
    <property type="entry name" value="Fibrinogen_C-term_domain"/>
</dbReference>
<keyword evidence="2" id="KW-0732">Signal</keyword>
<dbReference type="CDD" id="cd00087">
    <property type="entry name" value="FReD"/>
    <property type="match status" value="1"/>
</dbReference>
<dbReference type="InterPro" id="IPR036056">
    <property type="entry name" value="Fibrinogen-like_C"/>
</dbReference>
<evidence type="ECO:0000256" key="2">
    <source>
        <dbReference type="SAM" id="SignalP"/>
    </source>
</evidence>
<dbReference type="GO" id="GO:0048251">
    <property type="term" value="P:elastic fiber assembly"/>
    <property type="evidence" value="ECO:0007669"/>
    <property type="project" value="TreeGrafter"/>
</dbReference>
<dbReference type="Pfam" id="PF00147">
    <property type="entry name" value="Fibrinogen_C"/>
    <property type="match status" value="1"/>
</dbReference>
<feature type="signal peptide" evidence="2">
    <location>
        <begin position="1"/>
        <end position="23"/>
    </location>
</feature>
<proteinExistence type="predicted"/>
<feature type="domain" description="Fibrinogen C-terminal" evidence="3">
    <location>
        <begin position="24"/>
        <end position="249"/>
    </location>
</feature>
<dbReference type="InterPro" id="IPR002181">
    <property type="entry name" value="Fibrinogen_a/b/g_C_dom"/>
</dbReference>